<evidence type="ECO:0000313" key="2">
    <source>
        <dbReference type="Proteomes" id="UP000740830"/>
    </source>
</evidence>
<accession>A0ABS6C5C3</accession>
<reference evidence="1 2" key="1">
    <citation type="submission" date="2021-06" db="EMBL/GenBank/DDBJ databases">
        <title>Clostridia strains as spoilage organisms.</title>
        <authorList>
            <person name="Wambui J."/>
            <person name="Stephan R."/>
            <person name="Stevens M.J.A."/>
        </authorList>
    </citation>
    <scope>NUCLEOTIDE SEQUENCE [LARGE SCALE GENOMIC DNA]</scope>
    <source>
        <strain evidence="1 2">CM013</strain>
    </source>
</reference>
<gene>
    <name evidence="1" type="ORF">KPL27_11300</name>
</gene>
<proteinExistence type="predicted"/>
<dbReference type="Pfam" id="PF01041">
    <property type="entry name" value="DegT_DnrJ_EryC1"/>
    <property type="match status" value="1"/>
</dbReference>
<dbReference type="Proteomes" id="UP000740830">
    <property type="component" value="Unassembled WGS sequence"/>
</dbReference>
<dbReference type="EMBL" id="JAHLDG010000019">
    <property type="protein sequence ID" value="MBU3220668.1"/>
    <property type="molecule type" value="Genomic_DNA"/>
</dbReference>
<sequence>MTNIQAAFGTDQMDRLDSFIETKIKNYNLYKEAIENIEGLTLLPFRQDSRSNH</sequence>
<evidence type="ECO:0000313" key="1">
    <source>
        <dbReference type="EMBL" id="MBU3220668.1"/>
    </source>
</evidence>
<keyword evidence="1" id="KW-0808">Transferase</keyword>
<comment type="caution">
    <text evidence="1">The sequence shown here is derived from an EMBL/GenBank/DDBJ whole genome shotgun (WGS) entry which is preliminary data.</text>
</comment>
<dbReference type="InterPro" id="IPR000653">
    <property type="entry name" value="DegT/StrS_aminotransferase"/>
</dbReference>
<name>A0ABS6C5C3_9CLOT</name>
<protein>
    <submittedName>
        <fullName evidence="1">DegT/DnrJ/EryC1/StrS family aminotransferase</fullName>
    </submittedName>
</protein>
<keyword evidence="2" id="KW-1185">Reference proteome</keyword>
<dbReference type="GO" id="GO:0008483">
    <property type="term" value="F:transaminase activity"/>
    <property type="evidence" value="ECO:0007669"/>
    <property type="project" value="UniProtKB-KW"/>
</dbReference>
<organism evidence="1 2">
    <name type="scientific">Clostridium algidicarnis</name>
    <dbReference type="NCBI Taxonomy" id="37659"/>
    <lineage>
        <taxon>Bacteria</taxon>
        <taxon>Bacillati</taxon>
        <taxon>Bacillota</taxon>
        <taxon>Clostridia</taxon>
        <taxon>Eubacteriales</taxon>
        <taxon>Clostridiaceae</taxon>
        <taxon>Clostridium</taxon>
    </lineage>
</organism>
<keyword evidence="1" id="KW-0032">Aminotransferase</keyword>